<accession>A0A844FMC0</accession>
<comment type="caution">
    <text evidence="2">The sequence shown here is derived from an EMBL/GenBank/DDBJ whole genome shotgun (WGS) entry which is preliminary data.</text>
</comment>
<dbReference type="Proteomes" id="UP000452141">
    <property type="component" value="Unassembled WGS sequence"/>
</dbReference>
<sequence length="210" mass="24025">MHSLLLNRNFHLFLENIKYRFIVGYSASAAILLINRFNGLTAKDVFAGAYQVPPSFSFPLEWYFFALAIFLMIGDNPRSLLKAYLPVHRVMLKKYLATIYGLNFFLVGITVTTWYLLCPGSLLFYFESLLCLLALSALFTSLQLFIDPVLVLMIFATLFALVITFNDFPFLSVLMALRWTSHQLDNLCGSLLTLVISFGMTHFLYYVDFA</sequence>
<dbReference type="AlphaFoldDB" id="A0A844FMC0"/>
<feature type="transmembrane region" description="Helical" evidence="1">
    <location>
        <begin position="149"/>
        <end position="177"/>
    </location>
</feature>
<reference evidence="2 3" key="1">
    <citation type="submission" date="2019-08" db="EMBL/GenBank/DDBJ databases">
        <title>In-depth cultivation of the pig gut microbiome towards novel bacterial diversity and tailored functional studies.</title>
        <authorList>
            <person name="Wylensek D."/>
            <person name="Hitch T.C.A."/>
            <person name="Clavel T."/>
        </authorList>
    </citation>
    <scope>NUCLEOTIDE SEQUENCE [LARGE SCALE GENOMIC DNA]</scope>
    <source>
        <strain evidence="2 3">WCA-470BD-2E</strain>
    </source>
</reference>
<evidence type="ECO:0000313" key="3">
    <source>
        <dbReference type="Proteomes" id="UP000452141"/>
    </source>
</evidence>
<organism evidence="2 3">
    <name type="scientific">Lactobacillus equicursoris</name>
    <dbReference type="NCBI Taxonomy" id="420645"/>
    <lineage>
        <taxon>Bacteria</taxon>
        <taxon>Bacillati</taxon>
        <taxon>Bacillota</taxon>
        <taxon>Bacilli</taxon>
        <taxon>Lactobacillales</taxon>
        <taxon>Lactobacillaceae</taxon>
        <taxon>Lactobacillus</taxon>
    </lineage>
</organism>
<keyword evidence="1" id="KW-0472">Membrane</keyword>
<name>A0A844FMC0_9LACO</name>
<dbReference type="EMBL" id="VUMW01000006">
    <property type="protein sequence ID" value="MST79518.1"/>
    <property type="molecule type" value="Genomic_DNA"/>
</dbReference>
<gene>
    <name evidence="2" type="ORF">FYJ61_03270</name>
</gene>
<dbReference type="RefSeq" id="WP_154486560.1">
    <property type="nucleotide sequence ID" value="NZ_VUMW01000006.1"/>
</dbReference>
<evidence type="ECO:0000313" key="2">
    <source>
        <dbReference type="EMBL" id="MST79518.1"/>
    </source>
</evidence>
<feature type="transmembrane region" description="Helical" evidence="1">
    <location>
        <begin position="57"/>
        <end position="74"/>
    </location>
</feature>
<proteinExistence type="predicted"/>
<protein>
    <submittedName>
        <fullName evidence="2">Uncharacterized protein</fullName>
    </submittedName>
</protein>
<feature type="transmembrane region" description="Helical" evidence="1">
    <location>
        <begin position="21"/>
        <end position="37"/>
    </location>
</feature>
<feature type="transmembrane region" description="Helical" evidence="1">
    <location>
        <begin position="95"/>
        <end position="117"/>
    </location>
</feature>
<keyword evidence="1" id="KW-0812">Transmembrane</keyword>
<feature type="transmembrane region" description="Helical" evidence="1">
    <location>
        <begin position="189"/>
        <end position="207"/>
    </location>
</feature>
<keyword evidence="1" id="KW-1133">Transmembrane helix</keyword>
<evidence type="ECO:0000256" key="1">
    <source>
        <dbReference type="SAM" id="Phobius"/>
    </source>
</evidence>